<evidence type="ECO:0000313" key="2">
    <source>
        <dbReference type="Proteomes" id="UP000559010"/>
    </source>
</evidence>
<reference evidence="1 2" key="1">
    <citation type="submission" date="2020-04" db="EMBL/GenBank/DDBJ databases">
        <title>Flammeovirgaceae bacterium KN852 isolated from deep sea.</title>
        <authorList>
            <person name="Zhang D.-C."/>
        </authorList>
    </citation>
    <scope>NUCLEOTIDE SEQUENCE [LARGE SCALE GENOMIC DNA]</scope>
    <source>
        <strain evidence="1 2">KN852</strain>
    </source>
</reference>
<dbReference type="Proteomes" id="UP000559010">
    <property type="component" value="Unassembled WGS sequence"/>
</dbReference>
<accession>A0A848IXB5</accession>
<dbReference type="EMBL" id="JABBNU010000003">
    <property type="protein sequence ID" value="NMM47925.1"/>
    <property type="molecule type" value="Genomic_DNA"/>
</dbReference>
<protein>
    <submittedName>
        <fullName evidence="1">Uncharacterized protein</fullName>
    </submittedName>
</protein>
<evidence type="ECO:0000313" key="1">
    <source>
        <dbReference type="EMBL" id="NMM47925.1"/>
    </source>
</evidence>
<name>A0A848IXB5_9BACT</name>
<keyword evidence="2" id="KW-1185">Reference proteome</keyword>
<sequence length="118" mass="13595">MILLVSLFFLIESIRELLSGKPEFEITNKHIIPHNESFFRKIPFSDITGCDIFYIKHSILIGLYLKDDSLIKDNVNKAQRMVMGIPKDKKKVTMISLTVAKIDPSEFKELILERSGLK</sequence>
<proteinExistence type="predicted"/>
<dbReference type="AlphaFoldDB" id="A0A848IXB5"/>
<dbReference type="RefSeq" id="WP_169678935.1">
    <property type="nucleotide sequence ID" value="NZ_JABBNU010000003.1"/>
</dbReference>
<organism evidence="1 2">
    <name type="scientific">Marinigracilibium pacificum</name>
    <dbReference type="NCBI Taxonomy" id="2729599"/>
    <lineage>
        <taxon>Bacteria</taxon>
        <taxon>Pseudomonadati</taxon>
        <taxon>Bacteroidota</taxon>
        <taxon>Cytophagia</taxon>
        <taxon>Cytophagales</taxon>
        <taxon>Flammeovirgaceae</taxon>
        <taxon>Marinigracilibium</taxon>
    </lineage>
</organism>
<gene>
    <name evidence="1" type="ORF">HH304_05895</name>
</gene>
<comment type="caution">
    <text evidence="1">The sequence shown here is derived from an EMBL/GenBank/DDBJ whole genome shotgun (WGS) entry which is preliminary data.</text>
</comment>